<sequence>MSWIAAINEQILARDGYDRNNERGGSFHPRRNEKRNSEMQANTIEISLSFNFPLKFAILTDITNAPAYPAATSSD</sequence>
<evidence type="ECO:0000313" key="2">
    <source>
        <dbReference type="EMBL" id="KAA6349403.1"/>
    </source>
</evidence>
<reference evidence="2 3" key="1">
    <citation type="submission" date="2019-03" db="EMBL/GenBank/DDBJ databases">
        <title>Single cell metagenomics reveals metabolic interactions within the superorganism composed of flagellate Streblomastix strix and complex community of Bacteroidetes bacteria on its surface.</title>
        <authorList>
            <person name="Treitli S.C."/>
            <person name="Kolisko M."/>
            <person name="Husnik F."/>
            <person name="Keeling P."/>
            <person name="Hampl V."/>
        </authorList>
    </citation>
    <scope>NUCLEOTIDE SEQUENCE [LARGE SCALE GENOMIC DNA]</scope>
    <source>
        <strain evidence="2">ST1C</strain>
    </source>
</reference>
<name>A0A5J4SVS1_9EUKA</name>
<gene>
    <name evidence="2" type="ORF">EZS28_051933</name>
</gene>
<evidence type="ECO:0000313" key="3">
    <source>
        <dbReference type="Proteomes" id="UP000324800"/>
    </source>
</evidence>
<comment type="caution">
    <text evidence="2">The sequence shown here is derived from an EMBL/GenBank/DDBJ whole genome shotgun (WGS) entry which is preliminary data.</text>
</comment>
<dbReference type="Proteomes" id="UP000324800">
    <property type="component" value="Unassembled WGS sequence"/>
</dbReference>
<feature type="region of interest" description="Disordered" evidence="1">
    <location>
        <begin position="17"/>
        <end position="37"/>
    </location>
</feature>
<dbReference type="EMBL" id="SNRW01039820">
    <property type="protein sequence ID" value="KAA6349403.1"/>
    <property type="molecule type" value="Genomic_DNA"/>
</dbReference>
<dbReference type="AlphaFoldDB" id="A0A5J4SVS1"/>
<proteinExistence type="predicted"/>
<organism evidence="2 3">
    <name type="scientific">Streblomastix strix</name>
    <dbReference type="NCBI Taxonomy" id="222440"/>
    <lineage>
        <taxon>Eukaryota</taxon>
        <taxon>Metamonada</taxon>
        <taxon>Preaxostyla</taxon>
        <taxon>Oxymonadida</taxon>
        <taxon>Streblomastigidae</taxon>
        <taxon>Streblomastix</taxon>
    </lineage>
</organism>
<protein>
    <submittedName>
        <fullName evidence="2">Uncharacterized protein</fullName>
    </submittedName>
</protein>
<evidence type="ECO:0000256" key="1">
    <source>
        <dbReference type="SAM" id="MobiDB-lite"/>
    </source>
</evidence>
<accession>A0A5J4SVS1</accession>